<reference evidence="10" key="2">
    <citation type="journal article" date="2021" name="Genome Biol. Evol.">
        <title>Developing a high-quality reference genome for a parasitic bivalve with doubly uniparental inheritance (Bivalvia: Unionida).</title>
        <authorList>
            <person name="Smith C.H."/>
        </authorList>
    </citation>
    <scope>NUCLEOTIDE SEQUENCE</scope>
    <source>
        <strain evidence="10">CHS0354</strain>
        <tissue evidence="10">Mantle</tissue>
    </source>
</reference>
<gene>
    <name evidence="10" type="ORF">CHS0354_011746</name>
</gene>
<dbReference type="InterPro" id="IPR003599">
    <property type="entry name" value="Ig_sub"/>
</dbReference>
<keyword evidence="7" id="KW-0812">Transmembrane</keyword>
<reference evidence="10" key="3">
    <citation type="submission" date="2023-05" db="EMBL/GenBank/DDBJ databases">
        <authorList>
            <person name="Smith C.H."/>
        </authorList>
    </citation>
    <scope>NUCLEOTIDE SEQUENCE</scope>
    <source>
        <strain evidence="10">CHS0354</strain>
        <tissue evidence="10">Mantle</tissue>
    </source>
</reference>
<dbReference type="GO" id="GO:0050839">
    <property type="term" value="F:cell adhesion molecule binding"/>
    <property type="evidence" value="ECO:0007669"/>
    <property type="project" value="TreeGrafter"/>
</dbReference>
<comment type="caution">
    <text evidence="6">Lacks conserved residue(s) required for the propagation of feature annotation.</text>
</comment>
<dbReference type="SUPFAM" id="SSF57424">
    <property type="entry name" value="LDL receptor-like module"/>
    <property type="match status" value="1"/>
</dbReference>
<evidence type="ECO:0000256" key="8">
    <source>
        <dbReference type="SAM" id="SignalP"/>
    </source>
</evidence>
<dbReference type="InterPro" id="IPR023415">
    <property type="entry name" value="LDLR_class-A_CS"/>
</dbReference>
<feature type="chain" id="PRO_5042069246" description="Ig-like domain-containing protein" evidence="8">
    <location>
        <begin position="21"/>
        <end position="671"/>
    </location>
</feature>
<dbReference type="InterPro" id="IPR002172">
    <property type="entry name" value="LDrepeatLR_classA_rpt"/>
</dbReference>
<dbReference type="SMART" id="SM00408">
    <property type="entry name" value="IGc2"/>
    <property type="match status" value="2"/>
</dbReference>
<evidence type="ECO:0000259" key="9">
    <source>
        <dbReference type="PROSITE" id="PS50835"/>
    </source>
</evidence>
<dbReference type="Gene3D" id="2.60.40.10">
    <property type="entry name" value="Immunoglobulins"/>
    <property type="match status" value="3"/>
</dbReference>
<dbReference type="InterPro" id="IPR013098">
    <property type="entry name" value="Ig_I-set"/>
</dbReference>
<dbReference type="GO" id="GO:0005911">
    <property type="term" value="C:cell-cell junction"/>
    <property type="evidence" value="ECO:0007669"/>
    <property type="project" value="TreeGrafter"/>
</dbReference>
<comment type="subcellular location">
    <subcellularLocation>
        <location evidence="1">Membrane</location>
        <topology evidence="1">Single-pass type I membrane protein</topology>
    </subcellularLocation>
</comment>
<dbReference type="PROSITE" id="PS50835">
    <property type="entry name" value="IG_LIKE"/>
    <property type="match status" value="3"/>
</dbReference>
<dbReference type="EMBL" id="JAEAOA010000716">
    <property type="protein sequence ID" value="KAK3606619.1"/>
    <property type="molecule type" value="Genomic_DNA"/>
</dbReference>
<dbReference type="SMART" id="SM00409">
    <property type="entry name" value="IG"/>
    <property type="match status" value="3"/>
</dbReference>
<evidence type="ECO:0000313" key="11">
    <source>
        <dbReference type="Proteomes" id="UP001195483"/>
    </source>
</evidence>
<dbReference type="PRINTS" id="PR00261">
    <property type="entry name" value="LDLRECEPTOR"/>
</dbReference>
<dbReference type="AlphaFoldDB" id="A0AAE0TB63"/>
<dbReference type="InterPro" id="IPR013783">
    <property type="entry name" value="Ig-like_fold"/>
</dbReference>
<dbReference type="GO" id="GO:0098609">
    <property type="term" value="P:cell-cell adhesion"/>
    <property type="evidence" value="ECO:0007669"/>
    <property type="project" value="TreeGrafter"/>
</dbReference>
<dbReference type="PANTHER" id="PTHR11640:SF31">
    <property type="entry name" value="IRREGULAR CHIASM C-ROUGHEST PROTEIN-RELATED"/>
    <property type="match status" value="1"/>
</dbReference>
<dbReference type="CDD" id="cd00096">
    <property type="entry name" value="Ig"/>
    <property type="match status" value="1"/>
</dbReference>
<evidence type="ECO:0000256" key="7">
    <source>
        <dbReference type="SAM" id="Phobius"/>
    </source>
</evidence>
<reference evidence="10" key="1">
    <citation type="journal article" date="2021" name="Genome Biol. Evol.">
        <title>A High-Quality Reference Genome for a Parasitic Bivalve with Doubly Uniparental Inheritance (Bivalvia: Unionida).</title>
        <authorList>
            <person name="Smith C.H."/>
        </authorList>
    </citation>
    <scope>NUCLEOTIDE SEQUENCE</scope>
    <source>
        <strain evidence="10">CHS0354</strain>
    </source>
</reference>
<dbReference type="SUPFAM" id="SSF48726">
    <property type="entry name" value="Immunoglobulin"/>
    <property type="match status" value="4"/>
</dbReference>
<evidence type="ECO:0000256" key="2">
    <source>
        <dbReference type="ARBA" id="ARBA00023136"/>
    </source>
</evidence>
<feature type="domain" description="Ig-like" evidence="9">
    <location>
        <begin position="137"/>
        <end position="212"/>
    </location>
</feature>
<dbReference type="CDD" id="cd00112">
    <property type="entry name" value="LDLa"/>
    <property type="match status" value="1"/>
</dbReference>
<dbReference type="PROSITE" id="PS50068">
    <property type="entry name" value="LDLRA_2"/>
    <property type="match status" value="2"/>
</dbReference>
<feature type="disulfide bond" evidence="6">
    <location>
        <begin position="435"/>
        <end position="450"/>
    </location>
</feature>
<dbReference type="InterPro" id="IPR007110">
    <property type="entry name" value="Ig-like_dom"/>
</dbReference>
<evidence type="ECO:0000256" key="6">
    <source>
        <dbReference type="PROSITE-ProRule" id="PRU00124"/>
    </source>
</evidence>
<sequence length="671" mass="74511">MEFDTILVGCTLLLVGFVIGAVPPNMVKRNFNIQYVKPHSIAQESCEAIGDPKPIYSWKKDGKVLSNDEYYTINPITGVIRINSVTAKTGQGTYQCFAQNIWGTALSGFWEVIVANLTGFEVKQTTDVSLKEYSYYTIPCQNQPNSTPAPHLSWLIGTGDNMYFPATAEDKRRIIIDAEGTLHFLYLKVSDSSNNPYRCQLFNSIISIKAVSLSSFYLNVQIGLEERFKPTLKYSKSIEGTIGSKATLLCIFSGNPIPDVEWLKGDVRLPDISHPRYKIDPEDATGRKLIISKLQVKDEGVYTCRATNELGTNDGFVEVKVKGPPQWRKEPLKSIRIPVGATAKFQCDTFSYHATSSLPMWMKNGEPLIALDECSQGMFSCGGGECKTASTVFTCDGSTQCINGGDESARHCGCKANTDFMCADLNKCIAANETCNGIVNCNDGSDERNCAYDQEKVIDNKFHFSADLKQLTIPNVRKTDTMYLQCLVYNFREYGPNPKPDIVGITLENAFLMVLDPIIILSGLPDKQKVQPGDIINFTISAQTDTLEQGNLRYDWYIRGKKYPDQFSLSKWSQIIQLSLSNMSITINTSKIPDPSNEMFQEVMGNLSVRVYHEFDQRTISTELFTDVTISHETTVGSKRSSSESGGGCIIIIIASIVLLLSIQIINAETV</sequence>
<dbReference type="Pfam" id="PF07679">
    <property type="entry name" value="I-set"/>
    <property type="match status" value="1"/>
</dbReference>
<keyword evidence="11" id="KW-1185">Reference proteome</keyword>
<dbReference type="FunFam" id="2.60.40.10:FF:000107">
    <property type="entry name" value="Myosin, light chain kinase a"/>
    <property type="match status" value="1"/>
</dbReference>
<dbReference type="Pfam" id="PF00057">
    <property type="entry name" value="Ldl_recept_a"/>
    <property type="match status" value="1"/>
</dbReference>
<dbReference type="InterPro" id="IPR036179">
    <property type="entry name" value="Ig-like_dom_sf"/>
</dbReference>
<keyword evidence="3 6" id="KW-1015">Disulfide bond</keyword>
<accession>A0AAE0TB63</accession>
<keyword evidence="5" id="KW-0393">Immunoglobulin domain</keyword>
<dbReference type="Proteomes" id="UP001195483">
    <property type="component" value="Unassembled WGS sequence"/>
</dbReference>
<organism evidence="10 11">
    <name type="scientific">Potamilus streckersoni</name>
    <dbReference type="NCBI Taxonomy" id="2493646"/>
    <lineage>
        <taxon>Eukaryota</taxon>
        <taxon>Metazoa</taxon>
        <taxon>Spiralia</taxon>
        <taxon>Lophotrochozoa</taxon>
        <taxon>Mollusca</taxon>
        <taxon>Bivalvia</taxon>
        <taxon>Autobranchia</taxon>
        <taxon>Heteroconchia</taxon>
        <taxon>Palaeoheterodonta</taxon>
        <taxon>Unionida</taxon>
        <taxon>Unionoidea</taxon>
        <taxon>Unionidae</taxon>
        <taxon>Ambleminae</taxon>
        <taxon>Lampsilini</taxon>
        <taxon>Potamilus</taxon>
    </lineage>
</organism>
<keyword evidence="2 7" id="KW-0472">Membrane</keyword>
<dbReference type="InterPro" id="IPR036055">
    <property type="entry name" value="LDL_receptor-like_sf"/>
</dbReference>
<proteinExistence type="predicted"/>
<keyword evidence="4" id="KW-0325">Glycoprotein</keyword>
<dbReference type="PROSITE" id="PS01209">
    <property type="entry name" value="LDLRA_1"/>
    <property type="match status" value="1"/>
</dbReference>
<name>A0AAE0TB63_9BIVA</name>
<feature type="transmembrane region" description="Helical" evidence="7">
    <location>
        <begin position="645"/>
        <end position="666"/>
    </location>
</feature>
<evidence type="ECO:0000256" key="4">
    <source>
        <dbReference type="ARBA" id="ARBA00023180"/>
    </source>
</evidence>
<dbReference type="InterPro" id="IPR051275">
    <property type="entry name" value="Cell_adhesion_signaling"/>
</dbReference>
<dbReference type="GO" id="GO:0005886">
    <property type="term" value="C:plasma membrane"/>
    <property type="evidence" value="ECO:0007669"/>
    <property type="project" value="TreeGrafter"/>
</dbReference>
<keyword evidence="7" id="KW-1133">Transmembrane helix</keyword>
<feature type="disulfide bond" evidence="6">
    <location>
        <begin position="374"/>
        <end position="386"/>
    </location>
</feature>
<dbReference type="Gene3D" id="2.40.128.620">
    <property type="match status" value="1"/>
</dbReference>
<comment type="caution">
    <text evidence="10">The sequence shown here is derived from an EMBL/GenBank/DDBJ whole genome shotgun (WGS) entry which is preliminary data.</text>
</comment>
<feature type="domain" description="Ig-like" evidence="9">
    <location>
        <begin position="230"/>
        <end position="322"/>
    </location>
</feature>
<dbReference type="PANTHER" id="PTHR11640">
    <property type="entry name" value="NEPHRIN"/>
    <property type="match status" value="1"/>
</dbReference>
<evidence type="ECO:0000256" key="3">
    <source>
        <dbReference type="ARBA" id="ARBA00023157"/>
    </source>
</evidence>
<evidence type="ECO:0000256" key="1">
    <source>
        <dbReference type="ARBA" id="ARBA00004479"/>
    </source>
</evidence>
<feature type="signal peptide" evidence="8">
    <location>
        <begin position="1"/>
        <end position="20"/>
    </location>
</feature>
<dbReference type="Gene3D" id="4.10.400.10">
    <property type="entry name" value="Low-density Lipoprotein Receptor"/>
    <property type="match status" value="1"/>
</dbReference>
<protein>
    <recommendedName>
        <fullName evidence="9">Ig-like domain-containing protein</fullName>
    </recommendedName>
</protein>
<evidence type="ECO:0000256" key="5">
    <source>
        <dbReference type="ARBA" id="ARBA00023319"/>
    </source>
</evidence>
<feature type="domain" description="Ig-like" evidence="9">
    <location>
        <begin position="24"/>
        <end position="107"/>
    </location>
</feature>
<keyword evidence="8" id="KW-0732">Signal</keyword>
<dbReference type="InterPro" id="IPR003598">
    <property type="entry name" value="Ig_sub2"/>
</dbReference>
<dbReference type="Pfam" id="PF13927">
    <property type="entry name" value="Ig_3"/>
    <property type="match status" value="1"/>
</dbReference>
<evidence type="ECO:0000313" key="10">
    <source>
        <dbReference type="EMBL" id="KAK3606619.1"/>
    </source>
</evidence>
<dbReference type="SMART" id="SM00192">
    <property type="entry name" value="LDLa"/>
    <property type="match status" value="2"/>
</dbReference>